<protein>
    <submittedName>
        <fullName evidence="1">Uncharacterized protein</fullName>
    </submittedName>
</protein>
<dbReference type="EMBL" id="PIUK01000190">
    <property type="protein sequence ID" value="MBY6277513.1"/>
    <property type="molecule type" value="Genomic_DNA"/>
</dbReference>
<evidence type="ECO:0000313" key="2">
    <source>
        <dbReference type="Proteomes" id="UP000732377"/>
    </source>
</evidence>
<accession>A0A953IAL8</accession>
<dbReference type="RefSeq" id="WP_273380760.1">
    <property type="nucleotide sequence ID" value="NZ_PIUK01000190.1"/>
</dbReference>
<evidence type="ECO:0000313" key="1">
    <source>
        <dbReference type="EMBL" id="MBY6277513.1"/>
    </source>
</evidence>
<sequence>MVPEGTPQEFTLYRMQDGVRVTAVQVGDRVFIKPSPQHAAVKSRTAADQHYLTMADLQRQFYDPTIGVDVYDLADYEPGDTVLIRDRLVEVRYDAASDETTLVFSDEEGLHLDWAFRGNLTDRYAAGDTITLKFKVVEYAGEFEILDYMETLWTDGRAPALDDANRSPGAYMTAPGGLALCAQAATYAA</sequence>
<dbReference type="AlphaFoldDB" id="A0A953IAL8"/>
<proteinExistence type="predicted"/>
<organism evidence="1 2">
    <name type="scientific">Symbiobacterium thermophilum</name>
    <dbReference type="NCBI Taxonomy" id="2734"/>
    <lineage>
        <taxon>Bacteria</taxon>
        <taxon>Bacillati</taxon>
        <taxon>Bacillota</taxon>
        <taxon>Clostridia</taxon>
        <taxon>Eubacteriales</taxon>
        <taxon>Symbiobacteriaceae</taxon>
        <taxon>Symbiobacterium</taxon>
    </lineage>
</organism>
<reference evidence="1" key="1">
    <citation type="submission" date="2017-11" db="EMBL/GenBank/DDBJ databases">
        <title>Three new genomes from thermophilic consortium.</title>
        <authorList>
            <person name="Quaggio R."/>
            <person name="Amgarten D."/>
            <person name="Setubal J.C."/>
        </authorList>
    </citation>
    <scope>NUCLEOTIDE SEQUENCE</scope>
    <source>
        <strain evidence="1">ZCTH01-B2</strain>
    </source>
</reference>
<name>A0A953IAL8_SYMTR</name>
<gene>
    <name evidence="1" type="ORF">CWE10_15135</name>
</gene>
<comment type="caution">
    <text evidence="1">The sequence shown here is derived from an EMBL/GenBank/DDBJ whole genome shotgun (WGS) entry which is preliminary data.</text>
</comment>
<dbReference type="Proteomes" id="UP000732377">
    <property type="component" value="Unassembled WGS sequence"/>
</dbReference>